<evidence type="ECO:0000313" key="1">
    <source>
        <dbReference type="EMBL" id="RJE82536.1"/>
    </source>
</evidence>
<proteinExistence type="predicted"/>
<dbReference type="Proteomes" id="UP000284202">
    <property type="component" value="Unassembled WGS sequence"/>
</dbReference>
<dbReference type="EMBL" id="QZCG01000015">
    <property type="protein sequence ID" value="RJE82536.1"/>
    <property type="molecule type" value="Genomic_DNA"/>
</dbReference>
<evidence type="ECO:0000313" key="2">
    <source>
        <dbReference type="Proteomes" id="UP000284202"/>
    </source>
</evidence>
<dbReference type="RefSeq" id="WP_119751528.1">
    <property type="nucleotide sequence ID" value="NZ_QZCG01000015.1"/>
</dbReference>
<protein>
    <submittedName>
        <fullName evidence="1">Uncharacterized protein</fullName>
    </submittedName>
</protein>
<name>A0A418SNL4_9RHOB</name>
<gene>
    <name evidence="1" type="ORF">D3P04_19390</name>
</gene>
<sequence length="261" mass="28946">MAFGLKAWLAPPVREKAAQKWSVLSESLRNGGRPPVRSLREEAVKLYREVGTFLQLSDPRAIRARQGLGRVVSRPGTDWAWRPGIMCGPVIPAGIAAPGAGQKLADEIAVWHDCEHRALILRQLQNRDAGDNAPFGLRLEVMAFTGSYLSLSLDLPADILDGLGKSHVIQLETAFRTETPLTVYGRLNLVQGPNTEQVLRELRIPEGATSDYSIGEYDLAYADLSDRPVEKVWLDLIFTSPYMNAVTIRDIALVRYPRAEM</sequence>
<accession>A0A418SNL4</accession>
<comment type="caution">
    <text evidence="1">The sequence shown here is derived from an EMBL/GenBank/DDBJ whole genome shotgun (WGS) entry which is preliminary data.</text>
</comment>
<dbReference type="InterPro" id="IPR045514">
    <property type="entry name" value="DUF6478"/>
</dbReference>
<organism evidence="1 2">
    <name type="scientific">Paracoccus onubensis</name>
    <dbReference type="NCBI Taxonomy" id="1675788"/>
    <lineage>
        <taxon>Bacteria</taxon>
        <taxon>Pseudomonadati</taxon>
        <taxon>Pseudomonadota</taxon>
        <taxon>Alphaproteobacteria</taxon>
        <taxon>Rhodobacterales</taxon>
        <taxon>Paracoccaceae</taxon>
        <taxon>Paracoccus</taxon>
    </lineage>
</organism>
<dbReference type="Pfam" id="PF20086">
    <property type="entry name" value="DUF6478"/>
    <property type="match status" value="1"/>
</dbReference>
<reference evidence="2" key="1">
    <citation type="submission" date="2018-09" db="EMBL/GenBank/DDBJ databases">
        <title>Acidovorax cavernicola nov. sp. isolated from Gruta de las Maravillas (Aracena, Spain).</title>
        <authorList>
            <person name="Jurado V."/>
            <person name="Gutierrez-Patricio S."/>
            <person name="Gonzalez-Pimentel J.L."/>
            <person name="Miller A.Z."/>
            <person name="Laiz L."/>
            <person name="Saiz-Jimenez C."/>
        </authorList>
    </citation>
    <scope>NUCLEOTIDE SEQUENCE [LARGE SCALE GENOMIC DNA]</scope>
    <source>
        <strain evidence="2">1011MAR3C25</strain>
    </source>
</reference>
<dbReference type="AlphaFoldDB" id="A0A418SNL4"/>
<keyword evidence="2" id="KW-1185">Reference proteome</keyword>